<feature type="binding site" evidence="12">
    <location>
        <position position="359"/>
    </location>
    <ligand>
        <name>substrate</name>
    </ligand>
</feature>
<comment type="catalytic activity">
    <reaction evidence="9 16">
        <text>D-sedoheptulose 7-phosphate + D-glyceraldehyde 3-phosphate = aldehydo-D-ribose 5-phosphate + D-xylulose 5-phosphate</text>
        <dbReference type="Rhea" id="RHEA:10508"/>
        <dbReference type="ChEBI" id="CHEBI:57483"/>
        <dbReference type="ChEBI" id="CHEBI:57737"/>
        <dbReference type="ChEBI" id="CHEBI:58273"/>
        <dbReference type="ChEBI" id="CHEBI:59776"/>
        <dbReference type="EC" id="2.2.1.1"/>
    </reaction>
</comment>
<dbReference type="Gene3D" id="3.40.50.970">
    <property type="match status" value="2"/>
</dbReference>
<dbReference type="CDD" id="cd02012">
    <property type="entry name" value="TPP_TK"/>
    <property type="match status" value="1"/>
</dbReference>
<proteinExistence type="inferred from homology"/>
<evidence type="ECO:0000313" key="19">
    <source>
        <dbReference type="Proteomes" id="UP000076268"/>
    </source>
</evidence>
<feature type="binding site" evidence="14">
    <location>
        <position position="189"/>
    </location>
    <ligand>
        <name>Mg(2+)</name>
        <dbReference type="ChEBI" id="CHEBI:18420"/>
    </ligand>
</feature>
<feature type="binding site" evidence="13">
    <location>
        <begin position="118"/>
        <end position="120"/>
    </location>
    <ligand>
        <name>thiamine diphosphate</name>
        <dbReference type="ChEBI" id="CHEBI:58937"/>
    </ligand>
</feature>
<dbReference type="InterPro" id="IPR033247">
    <property type="entry name" value="Transketolase_fam"/>
</dbReference>
<dbReference type="PANTHER" id="PTHR43522:SF2">
    <property type="entry name" value="TRANSKETOLASE 1-RELATED"/>
    <property type="match status" value="1"/>
</dbReference>
<dbReference type="InterPro" id="IPR005475">
    <property type="entry name" value="Transketolase-like_Pyr-bd"/>
</dbReference>
<dbReference type="FunFam" id="3.40.50.920:FF:000003">
    <property type="entry name" value="Transketolase"/>
    <property type="match status" value="1"/>
</dbReference>
<feature type="site" description="Important for catalytic activity" evidence="15">
    <location>
        <position position="265"/>
    </location>
</feature>
<evidence type="ECO:0000256" key="15">
    <source>
        <dbReference type="PIRSR" id="PIRSR605478-5"/>
    </source>
</evidence>
<feature type="binding site" evidence="12">
    <location>
        <position position="265"/>
    </location>
    <ligand>
        <name>substrate</name>
    </ligand>
</feature>
<dbReference type="InterPro" id="IPR055152">
    <property type="entry name" value="Transketolase-like_C_2"/>
</dbReference>
<dbReference type="RefSeq" id="WP_066242713.1">
    <property type="nucleotide sequence ID" value="NZ_LSGP01000017.1"/>
</dbReference>
<keyword evidence="6 14" id="KW-0479">Metal-binding</keyword>
<dbReference type="STRING" id="1794912.AXX12_10010"/>
<keyword evidence="8 13" id="KW-0786">Thiamine pyrophosphate</keyword>
<comment type="function">
    <text evidence="16">Catalyzes the transfer of a two-carbon ketol group from a ketose donor to an aldose acceptor, via a covalent intermediate with the cofactor thiamine pyrophosphate.</text>
</comment>
<dbReference type="Pfam" id="PF02779">
    <property type="entry name" value="Transket_pyr"/>
    <property type="match status" value="1"/>
</dbReference>
<dbReference type="Pfam" id="PF22613">
    <property type="entry name" value="Transketolase_C_1"/>
    <property type="match status" value="1"/>
</dbReference>
<dbReference type="InterPro" id="IPR020826">
    <property type="entry name" value="Transketolase_BS"/>
</dbReference>
<evidence type="ECO:0000256" key="3">
    <source>
        <dbReference type="ARBA" id="ARBA00013152"/>
    </source>
</evidence>
<keyword evidence="5 16" id="KW-0808">Transferase</keyword>
<evidence type="ECO:0000256" key="2">
    <source>
        <dbReference type="ARBA" id="ARBA00011738"/>
    </source>
</evidence>
<gene>
    <name evidence="18" type="ORF">AXX12_10010</name>
</gene>
<feature type="domain" description="Transketolase-like pyrimidine-binding" evidence="17">
    <location>
        <begin position="356"/>
        <end position="526"/>
    </location>
</feature>
<dbReference type="GO" id="GO:0004802">
    <property type="term" value="F:transketolase activity"/>
    <property type="evidence" value="ECO:0007669"/>
    <property type="project" value="UniProtKB-UniRule"/>
</dbReference>
<evidence type="ECO:0000256" key="5">
    <source>
        <dbReference type="ARBA" id="ARBA00022679"/>
    </source>
</evidence>
<evidence type="ECO:0000256" key="9">
    <source>
        <dbReference type="ARBA" id="ARBA00049473"/>
    </source>
</evidence>
<feature type="binding site" evidence="12">
    <location>
        <position position="30"/>
    </location>
    <ligand>
        <name>substrate</name>
    </ligand>
</feature>
<dbReference type="Gene3D" id="3.40.50.920">
    <property type="match status" value="1"/>
</dbReference>
<comment type="subunit">
    <text evidence="2 16">Homodimer.</text>
</comment>
<protein>
    <recommendedName>
        <fullName evidence="4 10">Transketolase</fullName>
        <ecNumber evidence="3 10">2.2.1.1</ecNumber>
    </recommendedName>
</protein>
<comment type="similarity">
    <text evidence="1 16">Belongs to the transketolase family.</text>
</comment>
<dbReference type="GO" id="GO:0005829">
    <property type="term" value="C:cytosol"/>
    <property type="evidence" value="ECO:0007669"/>
    <property type="project" value="TreeGrafter"/>
</dbReference>
<sequence>MYQYTELDQKCVNTIRMLAVDTVEKAKSGHPGMPMGSAAMAYVLWTKLMQHSPHNPDWPDRDRFVLSAGHGSALLYSLLHLSGYDLGLEDLKAFRQWGSKTPGHPEYGHTPGVETTTGPLGQGLANAVGMAMAERFLAAKFNKPSHELVNHYTYALVGDGCLMEGVTHEAASLAGTLKLGKLICLYDDNHISIEGSTDLAFTEDTVKRFAAYGWQTLVVEDGNDLAAIDGAIRAAQADQERPSFIAVRTEIGYGSPNKQGKASAHGEPLGAAEIKLTRQFYAWPEEPFHIPEDVLGHFRQVLAQGKEWEKQWLTAFANYEKAYPAETELWSRVMAGMLPVDWEQTLPEFSADPKGTATRAASGDILQAVAASVPNLIGGSADLAPSTKTLIKGEGDFSPTNYGARNLRFGVREHAMGSIMNGLALHGGLIPYGATFLVFADYMRPAIRLAALMKQKVIYIFTHDSIGLGEDGPTHQPIEHLASLRIIPGLTVLRPADANETVAAWKSAMTIEGPVVLILSRQNLPTIDHLRYHAIGEASQGGYAIERGGDQPNLILMATGSEVMLALEAADQLLKQGVTARVVSLPSWELFEQQTAEYRESILPAAVKARISIEAGVTLGWSRYTGECGMTIGINHFGASAPAEILFEQFGFTAKAIVEASTKLLGK</sequence>
<feature type="binding site" evidence="12">
    <location>
        <position position="521"/>
    </location>
    <ligand>
        <name>substrate</name>
    </ligand>
</feature>
<dbReference type="FunFam" id="3.40.50.970:FF:000004">
    <property type="entry name" value="Transketolase"/>
    <property type="match status" value="1"/>
</dbReference>
<keyword evidence="16" id="KW-0106">Calcium</keyword>
<dbReference type="InterPro" id="IPR009014">
    <property type="entry name" value="Transketo_C/PFOR_II"/>
</dbReference>
<comment type="cofactor">
    <cofactor evidence="16">
        <name>Mg(2+)</name>
        <dbReference type="ChEBI" id="CHEBI:18420"/>
    </cofactor>
    <cofactor evidence="16">
        <name>Ca(2+)</name>
        <dbReference type="ChEBI" id="CHEBI:29108"/>
    </cofactor>
    <cofactor evidence="16">
        <name>Mn(2+)</name>
        <dbReference type="ChEBI" id="CHEBI:29035"/>
    </cofactor>
    <cofactor evidence="16">
        <name>Co(2+)</name>
        <dbReference type="ChEBI" id="CHEBI:48828"/>
    </cofactor>
    <text evidence="16">Binds 1 Mg(2+) ion per subunit. Can also utilize other divalent metal cations, such as Ca(2+), Mn(2+) and Co(2+).</text>
</comment>
<dbReference type="Pfam" id="PF00456">
    <property type="entry name" value="Transketolase_N"/>
    <property type="match status" value="1"/>
</dbReference>
<dbReference type="SMART" id="SM00861">
    <property type="entry name" value="Transket_pyr"/>
    <property type="match status" value="1"/>
</dbReference>
<evidence type="ECO:0000256" key="8">
    <source>
        <dbReference type="ARBA" id="ARBA00023052"/>
    </source>
</evidence>
<evidence type="ECO:0000256" key="14">
    <source>
        <dbReference type="PIRSR" id="PIRSR605478-4"/>
    </source>
</evidence>
<dbReference type="EMBL" id="LSGP01000017">
    <property type="protein sequence ID" value="KYZ76736.1"/>
    <property type="molecule type" value="Genomic_DNA"/>
</dbReference>
<evidence type="ECO:0000256" key="12">
    <source>
        <dbReference type="PIRSR" id="PIRSR605478-2"/>
    </source>
</evidence>
<evidence type="ECO:0000256" key="16">
    <source>
        <dbReference type="RuleBase" id="RU004996"/>
    </source>
</evidence>
<feature type="site" description="Important for catalytic activity" evidence="15">
    <location>
        <position position="30"/>
    </location>
</feature>
<dbReference type="PANTHER" id="PTHR43522">
    <property type="entry name" value="TRANSKETOLASE"/>
    <property type="match status" value="1"/>
</dbReference>
<dbReference type="FunFam" id="3.40.50.970:FF:000003">
    <property type="entry name" value="Transketolase"/>
    <property type="match status" value="1"/>
</dbReference>
<feature type="binding site" evidence="13">
    <location>
        <position position="189"/>
    </location>
    <ligand>
        <name>thiamine diphosphate</name>
        <dbReference type="ChEBI" id="CHEBI:58937"/>
    </ligand>
</feature>
<dbReference type="OrthoDB" id="8732661at2"/>
<evidence type="ECO:0000256" key="13">
    <source>
        <dbReference type="PIRSR" id="PIRSR605478-3"/>
    </source>
</evidence>
<dbReference type="PROSITE" id="PS00801">
    <property type="entry name" value="TRANSKETOLASE_1"/>
    <property type="match status" value="1"/>
</dbReference>
<dbReference type="GO" id="GO:0006098">
    <property type="term" value="P:pentose-phosphate shunt"/>
    <property type="evidence" value="ECO:0007669"/>
    <property type="project" value="TreeGrafter"/>
</dbReference>
<comment type="caution">
    <text evidence="18">The sequence shown here is derived from an EMBL/GenBank/DDBJ whole genome shotgun (WGS) entry which is preliminary data.</text>
</comment>
<feature type="binding site" evidence="13">
    <location>
        <position position="439"/>
    </location>
    <ligand>
        <name>thiamine diphosphate</name>
        <dbReference type="ChEBI" id="CHEBI:58937"/>
    </ligand>
</feature>
<feature type="binding site" evidence="13">
    <location>
        <position position="70"/>
    </location>
    <ligand>
        <name>thiamine diphosphate</name>
        <dbReference type="ChEBI" id="CHEBI:58937"/>
    </ligand>
</feature>
<dbReference type="NCBIfam" id="TIGR00232">
    <property type="entry name" value="tktlase_bact"/>
    <property type="match status" value="1"/>
</dbReference>
<dbReference type="InterPro" id="IPR005474">
    <property type="entry name" value="Transketolase_N"/>
</dbReference>
<evidence type="ECO:0000256" key="1">
    <source>
        <dbReference type="ARBA" id="ARBA00007131"/>
    </source>
</evidence>
<evidence type="ECO:0000256" key="11">
    <source>
        <dbReference type="PIRSR" id="PIRSR605478-1"/>
    </source>
</evidence>
<evidence type="ECO:0000256" key="10">
    <source>
        <dbReference type="NCBIfam" id="TIGR00232"/>
    </source>
</evidence>
<dbReference type="SUPFAM" id="SSF52922">
    <property type="entry name" value="TK C-terminal domain-like"/>
    <property type="match status" value="1"/>
</dbReference>
<feature type="binding site" evidence="12">
    <location>
        <position position="475"/>
    </location>
    <ligand>
        <name>substrate</name>
    </ligand>
</feature>
<feature type="binding site" evidence="12">
    <location>
        <position position="463"/>
    </location>
    <ligand>
        <name>substrate</name>
    </ligand>
</feature>
<evidence type="ECO:0000259" key="17">
    <source>
        <dbReference type="SMART" id="SM00861"/>
    </source>
</evidence>
<evidence type="ECO:0000256" key="6">
    <source>
        <dbReference type="ARBA" id="ARBA00022723"/>
    </source>
</evidence>
<dbReference type="CDD" id="cd07033">
    <property type="entry name" value="TPP_PYR_DXS_TK_like"/>
    <property type="match status" value="1"/>
</dbReference>
<feature type="binding site" evidence="12">
    <location>
        <position position="471"/>
    </location>
    <ligand>
        <name>substrate</name>
    </ligand>
</feature>
<dbReference type="Proteomes" id="UP000076268">
    <property type="component" value="Unassembled WGS sequence"/>
</dbReference>
<dbReference type="InterPro" id="IPR049557">
    <property type="entry name" value="Transketolase_CS"/>
</dbReference>
<evidence type="ECO:0000313" key="18">
    <source>
        <dbReference type="EMBL" id="KYZ76736.1"/>
    </source>
</evidence>
<dbReference type="AlphaFoldDB" id="A0A154BS06"/>
<dbReference type="InterPro" id="IPR029061">
    <property type="entry name" value="THDP-binding"/>
</dbReference>
<feature type="binding site" evidence="12">
    <location>
        <position position="386"/>
    </location>
    <ligand>
        <name>substrate</name>
    </ligand>
</feature>
<feature type="binding site" evidence="13">
    <location>
        <position position="265"/>
    </location>
    <ligand>
        <name>thiamine diphosphate</name>
        <dbReference type="ChEBI" id="CHEBI:58937"/>
    </ligand>
</feature>
<feature type="binding site" evidence="14">
    <location>
        <position position="159"/>
    </location>
    <ligand>
        <name>Mg(2+)</name>
        <dbReference type="ChEBI" id="CHEBI:18420"/>
    </ligand>
</feature>
<keyword evidence="19" id="KW-1185">Reference proteome</keyword>
<comment type="cofactor">
    <cofactor evidence="13">
        <name>thiamine diphosphate</name>
        <dbReference type="ChEBI" id="CHEBI:58937"/>
    </cofactor>
    <text evidence="13">Binds 1 thiamine pyrophosphate per subunit. During the reaction, the substrate forms a covalent intermediate with the cofactor.</text>
</comment>
<evidence type="ECO:0000256" key="4">
    <source>
        <dbReference type="ARBA" id="ARBA00016662"/>
    </source>
</evidence>
<comment type="cofactor">
    <cofactor evidence="14">
        <name>Mg(2+)</name>
        <dbReference type="ChEBI" id="CHEBI:18420"/>
    </cofactor>
    <text evidence="14">Binds 1 Mg(2+) ion per subunit. Can also utilize other divalent metal cations, such as Ca(2+), Mn(2+) and Co(2+).</text>
</comment>
<dbReference type="SUPFAM" id="SSF52518">
    <property type="entry name" value="Thiamin diphosphate-binding fold (THDP-binding)"/>
    <property type="match status" value="2"/>
</dbReference>
<reference evidence="18 19" key="1">
    <citation type="submission" date="2016-02" db="EMBL/GenBank/DDBJ databases">
        <title>Anaerosporomusa subterraneum gen. nov., sp. nov., a spore-forming obligate anaerobe isolated from saprolite.</title>
        <authorList>
            <person name="Choi J.K."/>
            <person name="Shah M."/>
            <person name="Yee N."/>
        </authorList>
    </citation>
    <scope>NUCLEOTIDE SEQUENCE [LARGE SCALE GENOMIC DNA]</scope>
    <source>
        <strain evidence="18 19">RU4</strain>
    </source>
</reference>
<dbReference type="EC" id="2.2.1.1" evidence="3 10"/>
<dbReference type="PROSITE" id="PS00802">
    <property type="entry name" value="TRANSKETOLASE_2"/>
    <property type="match status" value="1"/>
</dbReference>
<feature type="binding site" evidence="13">
    <location>
        <position position="160"/>
    </location>
    <ligand>
        <name>thiamine diphosphate</name>
        <dbReference type="ChEBI" id="CHEBI:58937"/>
    </ligand>
</feature>
<dbReference type="GO" id="GO:0046872">
    <property type="term" value="F:metal ion binding"/>
    <property type="evidence" value="ECO:0007669"/>
    <property type="project" value="UniProtKB-KW"/>
</dbReference>
<organism evidence="18 19">
    <name type="scientific">Anaerosporomusa subterranea</name>
    <dbReference type="NCBI Taxonomy" id="1794912"/>
    <lineage>
        <taxon>Bacteria</taxon>
        <taxon>Bacillati</taxon>
        <taxon>Bacillota</taxon>
        <taxon>Negativicutes</taxon>
        <taxon>Acetonemataceae</taxon>
        <taxon>Anaerosporomusa</taxon>
    </lineage>
</organism>
<feature type="binding site" evidence="14">
    <location>
        <position position="191"/>
    </location>
    <ligand>
        <name>Mg(2+)</name>
        <dbReference type="ChEBI" id="CHEBI:18420"/>
    </ligand>
</feature>
<feature type="active site" description="Proton donor" evidence="11">
    <location>
        <position position="413"/>
    </location>
</feature>
<name>A0A154BS06_ANASB</name>
<evidence type="ECO:0000256" key="7">
    <source>
        <dbReference type="ARBA" id="ARBA00022842"/>
    </source>
</evidence>
<dbReference type="InterPro" id="IPR005478">
    <property type="entry name" value="Transketolase_bac-like"/>
</dbReference>
<accession>A0A154BS06</accession>
<keyword evidence="7 14" id="KW-0460">Magnesium</keyword>